<gene>
    <name evidence="2" type="ORF">H6H03_02675</name>
</gene>
<dbReference type="Proteomes" id="UP000637383">
    <property type="component" value="Unassembled WGS sequence"/>
</dbReference>
<proteinExistence type="predicted"/>
<reference evidence="2 3" key="1">
    <citation type="journal article" date="2020" name="ISME J.">
        <title>Comparative genomics reveals insights into cyanobacterial evolution and habitat adaptation.</title>
        <authorList>
            <person name="Chen M.Y."/>
            <person name="Teng W.K."/>
            <person name="Zhao L."/>
            <person name="Hu C.X."/>
            <person name="Zhou Y.K."/>
            <person name="Han B.P."/>
            <person name="Song L.R."/>
            <person name="Shu W.S."/>
        </authorList>
    </citation>
    <scope>NUCLEOTIDE SEQUENCE [LARGE SCALE GENOMIC DNA]</scope>
    <source>
        <strain evidence="2 3">FACHB-159</strain>
    </source>
</reference>
<feature type="compositionally biased region" description="Low complexity" evidence="1">
    <location>
        <begin position="32"/>
        <end position="51"/>
    </location>
</feature>
<organism evidence="2 3">
    <name type="scientific">Nostoc paludosum FACHB-159</name>
    <dbReference type="NCBI Taxonomy" id="2692908"/>
    <lineage>
        <taxon>Bacteria</taxon>
        <taxon>Bacillati</taxon>
        <taxon>Cyanobacteriota</taxon>
        <taxon>Cyanophyceae</taxon>
        <taxon>Nostocales</taxon>
        <taxon>Nostocaceae</taxon>
        <taxon>Nostoc</taxon>
    </lineage>
</organism>
<evidence type="ECO:0000313" key="2">
    <source>
        <dbReference type="EMBL" id="MBD2732820.1"/>
    </source>
</evidence>
<name>A0ABR8K155_9NOSO</name>
<dbReference type="EMBL" id="JACJTU010000002">
    <property type="protein sequence ID" value="MBD2732820.1"/>
    <property type="molecule type" value="Genomic_DNA"/>
</dbReference>
<evidence type="ECO:0000313" key="3">
    <source>
        <dbReference type="Proteomes" id="UP000637383"/>
    </source>
</evidence>
<accession>A0ABR8K155</accession>
<comment type="caution">
    <text evidence="2">The sequence shown here is derived from an EMBL/GenBank/DDBJ whole genome shotgun (WGS) entry which is preliminary data.</text>
</comment>
<keyword evidence="3" id="KW-1185">Reference proteome</keyword>
<feature type="region of interest" description="Disordered" evidence="1">
    <location>
        <begin position="28"/>
        <end position="52"/>
    </location>
</feature>
<evidence type="ECO:0000256" key="1">
    <source>
        <dbReference type="SAM" id="MobiDB-lite"/>
    </source>
</evidence>
<protein>
    <submittedName>
        <fullName evidence="2">Uncharacterized protein</fullName>
    </submittedName>
</protein>
<sequence>MGNWGLGARDWGAEERWGSVGSVGRKGGKIFSLSSHPSHPSHSSHTSCLPHAQCPMPHAQSLVKGVTK</sequence>